<proteinExistence type="predicted"/>
<accession>A0A2A6BTZ7</accession>
<protein>
    <submittedName>
        <fullName evidence="1">Uncharacterized protein</fullName>
    </submittedName>
</protein>
<organism evidence="1 2">
    <name type="scientific">Pristionchus pacificus</name>
    <name type="common">Parasitic nematode worm</name>
    <dbReference type="NCBI Taxonomy" id="54126"/>
    <lineage>
        <taxon>Eukaryota</taxon>
        <taxon>Metazoa</taxon>
        <taxon>Ecdysozoa</taxon>
        <taxon>Nematoda</taxon>
        <taxon>Chromadorea</taxon>
        <taxon>Rhabditida</taxon>
        <taxon>Rhabditina</taxon>
        <taxon>Diplogasteromorpha</taxon>
        <taxon>Diplogasteroidea</taxon>
        <taxon>Neodiplogasteridae</taxon>
        <taxon>Pristionchus</taxon>
    </lineage>
</organism>
<accession>A0A8R1U566</accession>
<evidence type="ECO:0000313" key="1">
    <source>
        <dbReference type="EnsemblMetazoa" id="PPA03555.1"/>
    </source>
</evidence>
<dbReference type="AlphaFoldDB" id="A0A2A6BTZ7"/>
<gene>
    <name evidence="1" type="primary">WBGene00093109</name>
</gene>
<reference evidence="2" key="1">
    <citation type="journal article" date="2008" name="Nat. Genet.">
        <title>The Pristionchus pacificus genome provides a unique perspective on nematode lifestyle and parasitism.</title>
        <authorList>
            <person name="Dieterich C."/>
            <person name="Clifton S.W."/>
            <person name="Schuster L.N."/>
            <person name="Chinwalla A."/>
            <person name="Delehaunty K."/>
            <person name="Dinkelacker I."/>
            <person name="Fulton L."/>
            <person name="Fulton R."/>
            <person name="Godfrey J."/>
            <person name="Minx P."/>
            <person name="Mitreva M."/>
            <person name="Roeseler W."/>
            <person name="Tian H."/>
            <person name="Witte H."/>
            <person name="Yang S.P."/>
            <person name="Wilson R.K."/>
            <person name="Sommer R.J."/>
        </authorList>
    </citation>
    <scope>NUCLEOTIDE SEQUENCE [LARGE SCALE GENOMIC DNA]</scope>
    <source>
        <strain evidence="2">PS312</strain>
    </source>
</reference>
<dbReference type="EnsemblMetazoa" id="PPA03555.1">
    <property type="protein sequence ID" value="PPA03555.1"/>
    <property type="gene ID" value="WBGene00093109"/>
</dbReference>
<name>A0A2A6BTZ7_PRIPA</name>
<sequence length="328" mass="37103">MSQTDPTSSNDKKEEELSKFIDRIQSIPSTSMEGAGYVTIEQLHTVNEERLEDQEAILERIAALEQKIAALTDSNDAPKRFVEKKETESESESEDYEVLLKHIERLASIDNTSALQSSEEPVEANATDNKQLGNVVSALASTRAELEESKKRIVQLEREKAEIKRKRDEFAQKSMGNRASRGFRKNNLMGMFMKKDSNPDQHKSLTSSNIPITSNATIRFVPAQCPKASEFAKRMQKIPTSVEANKKFEQIEHVEAVDFDVLSEPEMQRFKQLESALALTQSSLAQVRDRNLVLEKENVDLKRKLDESKKAYNRLVSALDNVLQTAKV</sequence>
<keyword evidence="2" id="KW-1185">Reference proteome</keyword>
<reference evidence="1" key="2">
    <citation type="submission" date="2022-06" db="UniProtKB">
        <authorList>
            <consortium name="EnsemblMetazoa"/>
        </authorList>
    </citation>
    <scope>IDENTIFICATION</scope>
    <source>
        <strain evidence="1">PS312</strain>
    </source>
</reference>
<evidence type="ECO:0000313" key="2">
    <source>
        <dbReference type="Proteomes" id="UP000005239"/>
    </source>
</evidence>
<dbReference type="Proteomes" id="UP000005239">
    <property type="component" value="Unassembled WGS sequence"/>
</dbReference>